<dbReference type="InterPro" id="IPR035976">
    <property type="entry name" value="Sushi/SCR/CCP_sf"/>
</dbReference>
<keyword evidence="10" id="KW-0732">Signal</keyword>
<dbReference type="SUPFAM" id="SSF57424">
    <property type="entry name" value="LDL receptor-like module"/>
    <property type="match status" value="3"/>
</dbReference>
<keyword evidence="6 9" id="KW-0472">Membrane</keyword>
<keyword evidence="4" id="KW-0677">Repeat</keyword>
<evidence type="ECO:0000313" key="12">
    <source>
        <dbReference type="RefSeq" id="XP_001361600.2"/>
    </source>
</evidence>
<protein>
    <submittedName>
        <fullName evidence="12">Low-density lipoprotein receptor-related protein 1</fullName>
    </submittedName>
</protein>
<dbReference type="GO" id="GO:0016192">
    <property type="term" value="P:vesicle-mediated transport"/>
    <property type="evidence" value="ECO:0007669"/>
    <property type="project" value="UniProtKB-ARBA"/>
</dbReference>
<dbReference type="InterPro" id="IPR023415">
    <property type="entry name" value="LDLR_class-A_CS"/>
</dbReference>
<comment type="subcellular location">
    <subcellularLocation>
        <location evidence="2">Endomembrane system</location>
    </subcellularLocation>
    <subcellularLocation>
        <location evidence="1">Membrane</location>
        <topology evidence="1">Single-pass membrane protein</topology>
    </subcellularLocation>
</comment>
<keyword evidence="12" id="KW-0675">Receptor</keyword>
<accession>A0A6I8UW79</accession>
<feature type="disulfide bond" evidence="8">
    <location>
        <begin position="113"/>
        <end position="125"/>
    </location>
</feature>
<dbReference type="PANTHER" id="PTHR24270:SF60">
    <property type="entry name" value="CUB AND LDLA DOMAIN, ISOFORM A-RELATED"/>
    <property type="match status" value="1"/>
</dbReference>
<sequence length="310" mass="34512">MTTAHQNQSVFLLLLLCVVFSGALNTTTTYKHRCGSGECIQLDQLCDGRAHCLDASDETVEMCGKVWCPGYSFRCSYGACVASTAVCDGQHDCVDASDEERWLCRAQMQQGNCDNWEMYCQSGQCVPYSKLCDGKNDCLDGDDELATLCEGVTIASSTINQTTSTENNLVLMKSTISMGELPPRQEDDKCVVPQIANLIIKYSNSAVLHAGTKVPNDTRIHYDCPADHSLKGDYENICNAPQWLHQFPYCESPTSFVSSLFITIFAFLILVLLVLVYKVRRDDRYRPREEQIWLVDTTANPPKPPDVAKV</sequence>
<evidence type="ECO:0000256" key="8">
    <source>
        <dbReference type="PROSITE-ProRule" id="PRU00124"/>
    </source>
</evidence>
<organism evidence="11 12">
    <name type="scientific">Drosophila pseudoobscura pseudoobscura</name>
    <name type="common">Fruit fly</name>
    <dbReference type="NCBI Taxonomy" id="46245"/>
    <lineage>
        <taxon>Eukaryota</taxon>
        <taxon>Metazoa</taxon>
        <taxon>Ecdysozoa</taxon>
        <taxon>Arthropoda</taxon>
        <taxon>Hexapoda</taxon>
        <taxon>Insecta</taxon>
        <taxon>Pterygota</taxon>
        <taxon>Neoptera</taxon>
        <taxon>Endopterygota</taxon>
        <taxon>Diptera</taxon>
        <taxon>Brachycera</taxon>
        <taxon>Muscomorpha</taxon>
        <taxon>Ephydroidea</taxon>
        <taxon>Drosophilidae</taxon>
        <taxon>Drosophila</taxon>
        <taxon>Sophophora</taxon>
    </lineage>
</organism>
<dbReference type="CDD" id="cd00112">
    <property type="entry name" value="LDLa"/>
    <property type="match status" value="3"/>
</dbReference>
<gene>
    <name evidence="12" type="primary">LOC4805149</name>
</gene>
<feature type="disulfide bond" evidence="8">
    <location>
        <begin position="68"/>
        <end position="80"/>
    </location>
</feature>
<dbReference type="GO" id="GO:0012505">
    <property type="term" value="C:endomembrane system"/>
    <property type="evidence" value="ECO:0007669"/>
    <property type="project" value="UniProtKB-SubCell"/>
</dbReference>
<dbReference type="AlphaFoldDB" id="A0A6I8UW79"/>
<feature type="disulfide bond" evidence="8">
    <location>
        <begin position="75"/>
        <end position="93"/>
    </location>
</feature>
<feature type="transmembrane region" description="Helical" evidence="9">
    <location>
        <begin position="256"/>
        <end position="277"/>
    </location>
</feature>
<dbReference type="Gene3D" id="4.10.400.10">
    <property type="entry name" value="Low-density Lipoprotein Receptor"/>
    <property type="match status" value="3"/>
</dbReference>
<evidence type="ECO:0000256" key="3">
    <source>
        <dbReference type="ARBA" id="ARBA00022692"/>
    </source>
</evidence>
<dbReference type="SUPFAM" id="SSF57535">
    <property type="entry name" value="Complement control module/SCR domain"/>
    <property type="match status" value="1"/>
</dbReference>
<dbReference type="PROSITE" id="PS01209">
    <property type="entry name" value="LDLRA_1"/>
    <property type="match status" value="2"/>
</dbReference>
<keyword evidence="7 8" id="KW-1015">Disulfide bond</keyword>
<dbReference type="InterPro" id="IPR036055">
    <property type="entry name" value="LDL_receptor-like_sf"/>
</dbReference>
<feature type="signal peptide" evidence="10">
    <location>
        <begin position="1"/>
        <end position="23"/>
    </location>
</feature>
<keyword evidence="3 9" id="KW-0812">Transmembrane</keyword>
<evidence type="ECO:0000313" key="11">
    <source>
        <dbReference type="Proteomes" id="UP000001819"/>
    </source>
</evidence>
<feature type="disulfide bond" evidence="8">
    <location>
        <begin position="120"/>
        <end position="138"/>
    </location>
</feature>
<dbReference type="InParanoid" id="A0A6I8UW79"/>
<dbReference type="SMART" id="SM00192">
    <property type="entry name" value="LDLa"/>
    <property type="match status" value="3"/>
</dbReference>
<keyword evidence="5 9" id="KW-1133">Transmembrane helix</keyword>
<dbReference type="Pfam" id="PF00057">
    <property type="entry name" value="Ldl_recept_a"/>
    <property type="match status" value="3"/>
</dbReference>
<reference evidence="12" key="2">
    <citation type="submission" date="2025-08" db="UniProtKB">
        <authorList>
            <consortium name="RefSeq"/>
        </authorList>
    </citation>
    <scope>IDENTIFICATION</scope>
    <source>
        <strain evidence="12">MV-25-SWS-2005</strain>
        <tissue evidence="12">Whole body</tissue>
    </source>
</reference>
<dbReference type="RefSeq" id="XP_001361600.2">
    <property type="nucleotide sequence ID" value="XM_001361563.4"/>
</dbReference>
<dbReference type="InterPro" id="IPR002172">
    <property type="entry name" value="LDrepeatLR_classA_rpt"/>
</dbReference>
<evidence type="ECO:0000256" key="2">
    <source>
        <dbReference type="ARBA" id="ARBA00004308"/>
    </source>
</evidence>
<evidence type="ECO:0000256" key="9">
    <source>
        <dbReference type="SAM" id="Phobius"/>
    </source>
</evidence>
<dbReference type="GO" id="GO:0005886">
    <property type="term" value="C:plasma membrane"/>
    <property type="evidence" value="ECO:0007669"/>
    <property type="project" value="TreeGrafter"/>
</dbReference>
<keyword evidence="12" id="KW-0449">Lipoprotein</keyword>
<dbReference type="InterPro" id="IPR050685">
    <property type="entry name" value="LDLR"/>
</dbReference>
<proteinExistence type="predicted"/>
<evidence type="ECO:0000256" key="6">
    <source>
        <dbReference type="ARBA" id="ARBA00023136"/>
    </source>
</evidence>
<evidence type="ECO:0000256" key="10">
    <source>
        <dbReference type="SAM" id="SignalP"/>
    </source>
</evidence>
<feature type="chain" id="PRO_5026004756" evidence="10">
    <location>
        <begin position="24"/>
        <end position="310"/>
    </location>
</feature>
<dbReference type="FunCoup" id="A0A6I8UW79">
    <property type="interactions" value="12"/>
</dbReference>
<dbReference type="PROSITE" id="PS50068">
    <property type="entry name" value="LDLRA_2"/>
    <property type="match status" value="3"/>
</dbReference>
<keyword evidence="11" id="KW-1185">Reference proteome</keyword>
<dbReference type="KEGG" id="dpo:4805149"/>
<evidence type="ECO:0000256" key="5">
    <source>
        <dbReference type="ARBA" id="ARBA00022989"/>
    </source>
</evidence>
<evidence type="ECO:0000256" key="7">
    <source>
        <dbReference type="ARBA" id="ARBA00023157"/>
    </source>
</evidence>
<dbReference type="Proteomes" id="UP000001819">
    <property type="component" value="Chromosome 3"/>
</dbReference>
<comment type="caution">
    <text evidence="8">Lacks conserved residue(s) required for the propagation of feature annotation.</text>
</comment>
<reference evidence="11" key="1">
    <citation type="submission" date="2024-06" db="UniProtKB">
        <authorList>
            <consortium name="RefSeq"/>
        </authorList>
    </citation>
    <scope>NUCLEOTIDE SEQUENCE [LARGE SCALE GENOMIC DNA]</scope>
    <source>
        <strain evidence="11">MV2-25</strain>
    </source>
</reference>
<feature type="disulfide bond" evidence="8">
    <location>
        <begin position="34"/>
        <end position="52"/>
    </location>
</feature>
<name>A0A6I8UW79_DROPS</name>
<evidence type="ECO:0000256" key="4">
    <source>
        <dbReference type="ARBA" id="ARBA00022737"/>
    </source>
</evidence>
<dbReference type="PRINTS" id="PR00261">
    <property type="entry name" value="LDLRECEPTOR"/>
</dbReference>
<evidence type="ECO:0000256" key="1">
    <source>
        <dbReference type="ARBA" id="ARBA00004167"/>
    </source>
</evidence>
<dbReference type="PANTHER" id="PTHR24270">
    <property type="entry name" value="LOW-DENSITY LIPOPROTEIN RECEPTOR-RELATED"/>
    <property type="match status" value="1"/>
</dbReference>